<dbReference type="Gene3D" id="3.30.1150.10">
    <property type="match status" value="1"/>
</dbReference>
<evidence type="ECO:0000256" key="4">
    <source>
        <dbReference type="ARBA" id="ARBA00023136"/>
    </source>
</evidence>
<keyword evidence="3 6" id="KW-1133">Transmembrane helix</keyword>
<dbReference type="OrthoDB" id="5294179at2"/>
<dbReference type="Proteomes" id="UP000231701">
    <property type="component" value="Chromosome"/>
</dbReference>
<comment type="subcellular location">
    <subcellularLocation>
        <location evidence="1">Membrane</location>
        <topology evidence="1">Single-pass membrane protein</topology>
    </subcellularLocation>
</comment>
<dbReference type="PANTHER" id="PTHR33446:SF2">
    <property type="entry name" value="PROTEIN TONB"/>
    <property type="match status" value="1"/>
</dbReference>
<keyword evidence="8" id="KW-1185">Reference proteome</keyword>
<gene>
    <name evidence="7" type="ORF">Ga0123461_1331</name>
</gene>
<evidence type="ECO:0000256" key="5">
    <source>
        <dbReference type="SAM" id="MobiDB-lite"/>
    </source>
</evidence>
<sequence length="265" mass="29834">MLQSHTAKRGLSDNHSADLTRLDLLYALLLHLLVLIIIVVLSFWHGQKQEEPLQRIEVMMISAKQLSEIEQMARRKARPVKQQAPKPKAAEKPKVDIKKAPVLKLVEKPKPKEKIEPKPVERAKPAEKAVAKKVEKDFDPFAPIGSTTDRTASTNQASTSRPDIANIAGQQLSKNEIERYIALMQAAVQEQWKVPVSSSKLNDPLVEMELARNGDVVSVKIAESSGNEMMDASLIRAIQAAAPFQIPKQQFEYFRHNKLRFRPLK</sequence>
<dbReference type="RefSeq" id="WP_100277608.1">
    <property type="nucleotide sequence ID" value="NZ_CP018799.1"/>
</dbReference>
<dbReference type="NCBIfam" id="TIGR01352">
    <property type="entry name" value="tonB_Cterm"/>
    <property type="match status" value="1"/>
</dbReference>
<evidence type="ECO:0000313" key="7">
    <source>
        <dbReference type="EMBL" id="ATX79748.1"/>
    </source>
</evidence>
<dbReference type="Pfam" id="PF13103">
    <property type="entry name" value="TonB_2"/>
    <property type="match status" value="1"/>
</dbReference>
<evidence type="ECO:0000313" key="8">
    <source>
        <dbReference type="Proteomes" id="UP000231701"/>
    </source>
</evidence>
<protein>
    <submittedName>
        <fullName evidence="7">TonB family C-terminal domain-containing protein</fullName>
    </submittedName>
</protein>
<keyword evidence="4 6" id="KW-0472">Membrane</keyword>
<dbReference type="InterPro" id="IPR051045">
    <property type="entry name" value="TonB-dependent_transducer"/>
</dbReference>
<keyword evidence="2 6" id="KW-0812">Transmembrane</keyword>
<evidence type="ECO:0000256" key="2">
    <source>
        <dbReference type="ARBA" id="ARBA00022692"/>
    </source>
</evidence>
<reference evidence="7 8" key="1">
    <citation type="submission" date="2016-12" db="EMBL/GenBank/DDBJ databases">
        <title>Isolation and genomic insights into novel planktonic Zetaproteobacteria from stratified waters of the Chesapeake Bay.</title>
        <authorList>
            <person name="McAllister S.M."/>
            <person name="Kato S."/>
            <person name="Chan C.S."/>
            <person name="Chiu B.K."/>
            <person name="Field E.K."/>
        </authorList>
    </citation>
    <scope>NUCLEOTIDE SEQUENCE [LARGE SCALE GENOMIC DNA]</scope>
    <source>
        <strain evidence="7 8">CP-5</strain>
    </source>
</reference>
<evidence type="ECO:0000256" key="1">
    <source>
        <dbReference type="ARBA" id="ARBA00004167"/>
    </source>
</evidence>
<dbReference type="AlphaFoldDB" id="A0A2K8KXS9"/>
<dbReference type="InterPro" id="IPR006260">
    <property type="entry name" value="TonB/TolA_C"/>
</dbReference>
<dbReference type="GO" id="GO:0031992">
    <property type="term" value="F:energy transducer activity"/>
    <property type="evidence" value="ECO:0007669"/>
    <property type="project" value="TreeGrafter"/>
</dbReference>
<evidence type="ECO:0000256" key="6">
    <source>
        <dbReference type="SAM" id="Phobius"/>
    </source>
</evidence>
<feature type="compositionally biased region" description="Polar residues" evidence="5">
    <location>
        <begin position="145"/>
        <end position="161"/>
    </location>
</feature>
<feature type="transmembrane region" description="Helical" evidence="6">
    <location>
        <begin position="24"/>
        <end position="44"/>
    </location>
</feature>
<feature type="region of interest" description="Disordered" evidence="5">
    <location>
        <begin position="140"/>
        <end position="165"/>
    </location>
</feature>
<evidence type="ECO:0000256" key="3">
    <source>
        <dbReference type="ARBA" id="ARBA00022989"/>
    </source>
</evidence>
<accession>A0A2K8KXS9</accession>
<dbReference type="GO" id="GO:0098797">
    <property type="term" value="C:plasma membrane protein complex"/>
    <property type="evidence" value="ECO:0007669"/>
    <property type="project" value="TreeGrafter"/>
</dbReference>
<dbReference type="EMBL" id="CP018799">
    <property type="protein sequence ID" value="ATX79748.1"/>
    <property type="molecule type" value="Genomic_DNA"/>
</dbReference>
<name>A0A2K8KXS9_MARES</name>
<dbReference type="KEGG" id="maes:Ga0123461_1331"/>
<proteinExistence type="predicted"/>
<organism evidence="7 8">
    <name type="scientific">Mariprofundus aestuarium</name>
    <dbReference type="NCBI Taxonomy" id="1921086"/>
    <lineage>
        <taxon>Bacteria</taxon>
        <taxon>Pseudomonadati</taxon>
        <taxon>Pseudomonadota</taxon>
        <taxon>Candidatius Mariprofundia</taxon>
        <taxon>Mariprofundales</taxon>
        <taxon>Mariprofundaceae</taxon>
        <taxon>Mariprofundus</taxon>
    </lineage>
</organism>
<dbReference type="SUPFAM" id="SSF74653">
    <property type="entry name" value="TolA/TonB C-terminal domain"/>
    <property type="match status" value="1"/>
</dbReference>
<dbReference type="PANTHER" id="PTHR33446">
    <property type="entry name" value="PROTEIN TONB-RELATED"/>
    <property type="match status" value="1"/>
</dbReference>